<feature type="transmembrane region" description="Helical" evidence="8">
    <location>
        <begin position="86"/>
        <end position="105"/>
    </location>
</feature>
<evidence type="ECO:0000256" key="7">
    <source>
        <dbReference type="ARBA" id="ARBA00023170"/>
    </source>
</evidence>
<feature type="transmembrane region" description="Helical" evidence="8">
    <location>
        <begin position="295"/>
        <end position="314"/>
    </location>
</feature>
<comment type="similarity">
    <text evidence="2">Belongs to the insect chemoreceptor superfamily. Gustatory receptor (GR) family. Gr5a subfamily.</text>
</comment>
<organism evidence="9 10">
    <name type="scientific">Hypsibius exemplaris</name>
    <name type="common">Freshwater tardigrade</name>
    <dbReference type="NCBI Taxonomy" id="2072580"/>
    <lineage>
        <taxon>Eukaryota</taxon>
        <taxon>Metazoa</taxon>
        <taxon>Ecdysozoa</taxon>
        <taxon>Tardigrada</taxon>
        <taxon>Eutardigrada</taxon>
        <taxon>Parachela</taxon>
        <taxon>Hypsibioidea</taxon>
        <taxon>Hypsibiidae</taxon>
        <taxon>Hypsibius</taxon>
    </lineage>
</organism>
<protein>
    <recommendedName>
        <fullName evidence="11">Gustatory receptor</fullName>
    </recommendedName>
</protein>
<evidence type="ECO:0000256" key="8">
    <source>
        <dbReference type="SAM" id="Phobius"/>
    </source>
</evidence>
<dbReference type="GO" id="GO:0005886">
    <property type="term" value="C:plasma membrane"/>
    <property type="evidence" value="ECO:0007669"/>
    <property type="project" value="UniProtKB-SubCell"/>
</dbReference>
<keyword evidence="5 8" id="KW-1133">Transmembrane helix</keyword>
<feature type="transmembrane region" description="Helical" evidence="8">
    <location>
        <begin position="46"/>
        <end position="74"/>
    </location>
</feature>
<dbReference type="Proteomes" id="UP000192578">
    <property type="component" value="Unassembled WGS sequence"/>
</dbReference>
<comment type="caution">
    <text evidence="9">The sequence shown here is derived from an EMBL/GenBank/DDBJ whole genome shotgun (WGS) entry which is preliminary data.</text>
</comment>
<comment type="subcellular location">
    <subcellularLocation>
        <location evidence="1">Cell membrane</location>
        <topology evidence="1">Multi-pass membrane protein</topology>
    </subcellularLocation>
</comment>
<keyword evidence="6 8" id="KW-0472">Membrane</keyword>
<dbReference type="EMBL" id="MTYJ01000134">
    <property type="protein sequence ID" value="OQV12933.1"/>
    <property type="molecule type" value="Genomic_DNA"/>
</dbReference>
<feature type="transmembrane region" description="Helical" evidence="8">
    <location>
        <begin position="375"/>
        <end position="394"/>
    </location>
</feature>
<sequence length="418" mass="46392">MQQPSTPSSHGAGHHPTILTTTYSVFHIIMRTFGTYPNYNKRTRPLAYLTLLTVLLIFLLFLAQLTFMFLQAIVHQPIITVLEIHVISHSSFVLATILGMVIFTLRSKRLQCITSAIAQPDSSLDKTDQFLLKLCCHFTGSFLFHILGQFATVLTVKVTAIYSLSDSFFGLQVPAALLSSGMIIILTLAIAIRATHLGITALSCGILGIRFRRLTLSLKHHRDGKFTQSLDDHLKQHYYLSHLVHELDEVLAPSSLIFLASDIVVVTTLISYFISESVIEAPLGLFVTQGLPDRVTYIMYGIGAVGMLVTRVTASAFLNDQAQSIVPELYEILHMQGSQDSNLRMEKSVNVTLQRLRDIPVGLTGWDLFVLNKNFILTVLGLLATYLVVVVDISSKNECSLEYINVLSHPRANTTVGF</sequence>
<evidence type="ECO:0000256" key="5">
    <source>
        <dbReference type="ARBA" id="ARBA00022989"/>
    </source>
</evidence>
<dbReference type="Pfam" id="PF06151">
    <property type="entry name" value="Trehalose_recp"/>
    <property type="match status" value="1"/>
</dbReference>
<keyword evidence="10" id="KW-1185">Reference proteome</keyword>
<proteinExistence type="inferred from homology"/>
<dbReference type="InterPro" id="IPR009318">
    <property type="entry name" value="Gustatory_rcpt"/>
</dbReference>
<feature type="transmembrane region" description="Helical" evidence="8">
    <location>
        <begin position="142"/>
        <end position="162"/>
    </location>
</feature>
<keyword evidence="4 8" id="KW-0812">Transmembrane</keyword>
<dbReference type="PANTHER" id="PTHR21421:SF29">
    <property type="entry name" value="GUSTATORY RECEPTOR 5A FOR TREHALOSE-RELATED"/>
    <property type="match status" value="1"/>
</dbReference>
<reference evidence="10" key="1">
    <citation type="submission" date="2017-01" db="EMBL/GenBank/DDBJ databases">
        <title>Comparative genomics of anhydrobiosis in the tardigrade Hypsibius dujardini.</title>
        <authorList>
            <person name="Yoshida Y."/>
            <person name="Koutsovoulos G."/>
            <person name="Laetsch D."/>
            <person name="Stevens L."/>
            <person name="Kumar S."/>
            <person name="Horikawa D."/>
            <person name="Ishino K."/>
            <person name="Komine S."/>
            <person name="Tomita M."/>
            <person name="Blaxter M."/>
            <person name="Arakawa K."/>
        </authorList>
    </citation>
    <scope>NUCLEOTIDE SEQUENCE [LARGE SCALE GENOMIC DNA]</scope>
    <source>
        <strain evidence="10">Z151</strain>
    </source>
</reference>
<evidence type="ECO:0000256" key="4">
    <source>
        <dbReference type="ARBA" id="ARBA00022692"/>
    </source>
</evidence>
<gene>
    <name evidence="9" type="ORF">BV898_12854</name>
</gene>
<evidence type="ECO:0008006" key="11">
    <source>
        <dbReference type="Google" id="ProtNLM"/>
    </source>
</evidence>
<dbReference type="PANTHER" id="PTHR21421">
    <property type="entry name" value="GUSTATORY RECEPTOR"/>
    <property type="match status" value="1"/>
</dbReference>
<keyword evidence="7" id="KW-0675">Receptor</keyword>
<keyword evidence="3" id="KW-1003">Cell membrane</keyword>
<evidence type="ECO:0000256" key="3">
    <source>
        <dbReference type="ARBA" id="ARBA00022475"/>
    </source>
</evidence>
<name>A0A1W0WCQ6_HYPEX</name>
<accession>A0A1W0WCQ6</accession>
<dbReference type="GO" id="GO:0050916">
    <property type="term" value="P:sensory perception of sweet taste"/>
    <property type="evidence" value="ECO:0007669"/>
    <property type="project" value="UniProtKB-ARBA"/>
</dbReference>
<evidence type="ECO:0000256" key="1">
    <source>
        <dbReference type="ARBA" id="ARBA00004651"/>
    </source>
</evidence>
<dbReference type="GO" id="GO:0008527">
    <property type="term" value="F:taste receptor activity"/>
    <property type="evidence" value="ECO:0007669"/>
    <property type="project" value="InterPro"/>
</dbReference>
<evidence type="ECO:0000313" key="9">
    <source>
        <dbReference type="EMBL" id="OQV12933.1"/>
    </source>
</evidence>
<evidence type="ECO:0000313" key="10">
    <source>
        <dbReference type="Proteomes" id="UP000192578"/>
    </source>
</evidence>
<evidence type="ECO:0000256" key="2">
    <source>
        <dbReference type="ARBA" id="ARBA00005327"/>
    </source>
</evidence>
<dbReference type="AlphaFoldDB" id="A0A1W0WCQ6"/>
<evidence type="ECO:0000256" key="6">
    <source>
        <dbReference type="ARBA" id="ARBA00023136"/>
    </source>
</evidence>